<proteinExistence type="predicted"/>
<keyword evidence="2" id="KW-1185">Reference proteome</keyword>
<dbReference type="SUPFAM" id="SSF159709">
    <property type="entry name" value="PhnH-like"/>
    <property type="match status" value="1"/>
</dbReference>
<protein>
    <submittedName>
        <fullName evidence="1">Phosphonate C-P lyase system protein PhnH</fullName>
    </submittedName>
</protein>
<dbReference type="Pfam" id="PF05845">
    <property type="entry name" value="PhnH"/>
    <property type="match status" value="1"/>
</dbReference>
<dbReference type="RefSeq" id="WP_382422430.1">
    <property type="nucleotide sequence ID" value="NZ_JBHSCW010000005.1"/>
</dbReference>
<keyword evidence="1" id="KW-0456">Lyase</keyword>
<dbReference type="Proteomes" id="UP001595799">
    <property type="component" value="Unassembled WGS sequence"/>
</dbReference>
<evidence type="ECO:0000313" key="2">
    <source>
        <dbReference type="Proteomes" id="UP001595799"/>
    </source>
</evidence>
<dbReference type="EMBL" id="JBHSCW010000005">
    <property type="protein sequence ID" value="MFC4352079.1"/>
    <property type="molecule type" value="Genomic_DNA"/>
</dbReference>
<sequence length="203" mass="22366">MSMAQTHDRGMTPGFADEVFEAQVCFRRCLEAFSFPGHLLALPVELAPPAPMNPAAAACLLTLADLDTPVWLDHAAAETSAIADFLRFHRAVHITAAPRDCLFALVCDSAHLPAPERFALGSDEYPEASSTVLVQVEGFDTDTGPLWRGPGIKESVRLWPRGLPETFLEERRAMSELFPRGLDYLFTCGRRLAALPRTTRLED</sequence>
<dbReference type="GO" id="GO:0016829">
    <property type="term" value="F:lyase activity"/>
    <property type="evidence" value="ECO:0007669"/>
    <property type="project" value="UniProtKB-KW"/>
</dbReference>
<comment type="caution">
    <text evidence="1">The sequence shown here is derived from an EMBL/GenBank/DDBJ whole genome shotgun (WGS) entry which is preliminary data.</text>
</comment>
<gene>
    <name evidence="1" type="primary">phnH</name>
    <name evidence="1" type="ORF">ACFOW6_11050</name>
</gene>
<dbReference type="InterPro" id="IPR038058">
    <property type="entry name" value="PhnH-like_sp"/>
</dbReference>
<name>A0ABV8ULW1_9PROT</name>
<dbReference type="NCBIfam" id="TIGR03292">
    <property type="entry name" value="PhnH_redo"/>
    <property type="match status" value="1"/>
</dbReference>
<reference evidence="2" key="1">
    <citation type="journal article" date="2019" name="Int. J. Syst. Evol. Microbiol.">
        <title>The Global Catalogue of Microorganisms (GCM) 10K type strain sequencing project: providing services to taxonomists for standard genome sequencing and annotation.</title>
        <authorList>
            <consortium name="The Broad Institute Genomics Platform"/>
            <consortium name="The Broad Institute Genome Sequencing Center for Infectious Disease"/>
            <person name="Wu L."/>
            <person name="Ma J."/>
        </authorList>
    </citation>
    <scope>NUCLEOTIDE SEQUENCE [LARGE SCALE GENOMIC DNA]</scope>
    <source>
        <strain evidence="2">CECT 8472</strain>
    </source>
</reference>
<evidence type="ECO:0000313" key="1">
    <source>
        <dbReference type="EMBL" id="MFC4352079.1"/>
    </source>
</evidence>
<organism evidence="1 2">
    <name type="scientific">Fodinicurvata halophila</name>
    <dbReference type="NCBI Taxonomy" id="1419723"/>
    <lineage>
        <taxon>Bacteria</taxon>
        <taxon>Pseudomonadati</taxon>
        <taxon>Pseudomonadota</taxon>
        <taxon>Alphaproteobacteria</taxon>
        <taxon>Rhodospirillales</taxon>
        <taxon>Rhodovibrionaceae</taxon>
        <taxon>Fodinicurvata</taxon>
    </lineage>
</organism>
<dbReference type="InterPro" id="IPR008772">
    <property type="entry name" value="Phosphonate_metab_PhnH"/>
</dbReference>
<dbReference type="Gene3D" id="3.40.50.11310">
    <property type="entry name" value="Bacterial phosphonate metabolism protein PhnH"/>
    <property type="match status" value="1"/>
</dbReference>
<accession>A0ABV8ULW1</accession>
<dbReference type="PIRSF" id="PIRSF020680">
    <property type="entry name" value="PhnH"/>
    <property type="match status" value="1"/>
</dbReference>